<keyword evidence="3" id="KW-1185">Reference proteome</keyword>
<dbReference type="CDD" id="cd11528">
    <property type="entry name" value="NTP-PPase_MazG_Nterm"/>
    <property type="match status" value="1"/>
</dbReference>
<dbReference type="InterPro" id="IPR048015">
    <property type="entry name" value="NTP-PPase_MazG-like_N"/>
</dbReference>
<dbReference type="InterPro" id="IPR048011">
    <property type="entry name" value="NTP-PPase_MazG-like_C"/>
</dbReference>
<dbReference type="Gene3D" id="1.10.287.1080">
    <property type="entry name" value="MazG-like"/>
    <property type="match status" value="2"/>
</dbReference>
<comment type="caution">
    <text evidence="2">The sequence shown here is derived from an EMBL/GenBank/DDBJ whole genome shotgun (WGS) entry which is preliminary data.</text>
</comment>
<dbReference type="CDD" id="cd11529">
    <property type="entry name" value="NTP-PPase_MazG_Cterm"/>
    <property type="match status" value="1"/>
</dbReference>
<dbReference type="InterPro" id="IPR004518">
    <property type="entry name" value="MazG-like_dom"/>
</dbReference>
<dbReference type="Proteomes" id="UP000295709">
    <property type="component" value="Unassembled WGS sequence"/>
</dbReference>
<gene>
    <name evidence="2" type="ORF">BCF50_2392</name>
</gene>
<name>A0ABY2FWS2_9FLAO</name>
<dbReference type="PANTHER" id="PTHR30522">
    <property type="entry name" value="NUCLEOSIDE TRIPHOSPHATE PYROPHOSPHOHYDROLASE"/>
    <property type="match status" value="1"/>
</dbReference>
<dbReference type="EMBL" id="SOQW01000002">
    <property type="protein sequence ID" value="TDX93414.1"/>
    <property type="molecule type" value="Genomic_DNA"/>
</dbReference>
<dbReference type="PANTHER" id="PTHR30522:SF0">
    <property type="entry name" value="NUCLEOSIDE TRIPHOSPHATE PYROPHOSPHOHYDROLASE"/>
    <property type="match status" value="1"/>
</dbReference>
<evidence type="ECO:0000259" key="1">
    <source>
        <dbReference type="Pfam" id="PF03819"/>
    </source>
</evidence>
<protein>
    <submittedName>
        <fullName evidence="2">XTP/dITP diphosphohydrolase</fullName>
    </submittedName>
</protein>
<accession>A0ABY2FWS2</accession>
<sequence>MTLNSPLPMNTKQEKLEAFGRLLDIMDDLREKCPWDQKQTLQSLRHLTLEETYELSDAILQEDLQEIKKELGDVLLHLVFYAKIGSEKESFDIADVINSLNEKLIFRHPHIYGDTEVKDEEEVKQNWEKLKLKEGNKSILGGVPKSLPSLVKAYRIQDKVKGIGFEFHDAEDAWKKVDEEIKEFHAETDLDKKEQELGDVFFSLINYARISGINPDSALERTNLKFISRFQKMEKLAQEQDLKLADMSLEEMDVLWEKAKLLG</sequence>
<dbReference type="InterPro" id="IPR011551">
    <property type="entry name" value="NTP_PyrPHydrolase_MazG"/>
</dbReference>
<dbReference type="SUPFAM" id="SSF101386">
    <property type="entry name" value="all-alpha NTP pyrophosphatases"/>
    <property type="match status" value="2"/>
</dbReference>
<organism evidence="2 3">
    <name type="scientific">Chryseobacterium daecheongense</name>
    <dbReference type="NCBI Taxonomy" id="192389"/>
    <lineage>
        <taxon>Bacteria</taxon>
        <taxon>Pseudomonadati</taxon>
        <taxon>Bacteroidota</taxon>
        <taxon>Flavobacteriia</taxon>
        <taxon>Flavobacteriales</taxon>
        <taxon>Weeksellaceae</taxon>
        <taxon>Chryseobacterium group</taxon>
        <taxon>Chryseobacterium</taxon>
    </lineage>
</organism>
<dbReference type="Pfam" id="PF03819">
    <property type="entry name" value="MazG"/>
    <property type="match status" value="1"/>
</dbReference>
<proteinExistence type="predicted"/>
<reference evidence="2 3" key="1">
    <citation type="submission" date="2019-03" db="EMBL/GenBank/DDBJ databases">
        <title>Genomic Encyclopedia of Archaeal and Bacterial Type Strains, Phase II (KMG-II): from individual species to whole genera.</title>
        <authorList>
            <person name="Goeker M."/>
        </authorList>
    </citation>
    <scope>NUCLEOTIDE SEQUENCE [LARGE SCALE GENOMIC DNA]</scope>
    <source>
        <strain evidence="2 3">DSM 15235</strain>
    </source>
</reference>
<feature type="domain" description="NTP pyrophosphohydrolase MazG-like" evidence="1">
    <location>
        <begin position="39"/>
        <end position="111"/>
    </location>
</feature>
<evidence type="ECO:0000313" key="3">
    <source>
        <dbReference type="Proteomes" id="UP000295709"/>
    </source>
</evidence>
<dbReference type="NCBIfam" id="TIGR00444">
    <property type="entry name" value="mazG"/>
    <property type="match status" value="1"/>
</dbReference>
<dbReference type="NCBIfam" id="NF007113">
    <property type="entry name" value="PRK09562.1"/>
    <property type="match status" value="1"/>
</dbReference>
<evidence type="ECO:0000313" key="2">
    <source>
        <dbReference type="EMBL" id="TDX93414.1"/>
    </source>
</evidence>